<feature type="region of interest" description="Disordered" evidence="1">
    <location>
        <begin position="1"/>
        <end position="20"/>
    </location>
</feature>
<organism evidence="2 3">
    <name type="scientific">Pararobbsia silviterrae</name>
    <dbReference type="NCBI Taxonomy" id="1792498"/>
    <lineage>
        <taxon>Bacteria</taxon>
        <taxon>Pseudomonadati</taxon>
        <taxon>Pseudomonadota</taxon>
        <taxon>Betaproteobacteria</taxon>
        <taxon>Burkholderiales</taxon>
        <taxon>Burkholderiaceae</taxon>
        <taxon>Pararobbsia</taxon>
    </lineage>
</organism>
<evidence type="ECO:0000313" key="2">
    <source>
        <dbReference type="EMBL" id="RKP59217.1"/>
    </source>
</evidence>
<name>A0A494YGR0_9BURK</name>
<evidence type="ECO:0000313" key="3">
    <source>
        <dbReference type="Proteomes" id="UP000270342"/>
    </source>
</evidence>
<dbReference type="EMBL" id="RBZU01000001">
    <property type="protein sequence ID" value="RKP59217.1"/>
    <property type="molecule type" value="Genomic_DNA"/>
</dbReference>
<sequence length="95" mass="10670">MVPRCASGVGSTHDASQRQDLKRLAKTCRRPETSRGRGFRQVDRTQTPPCVKATRSQSAIMVIQIRYVFLWYADRARMHSSAAAVKSALERIVHG</sequence>
<gene>
    <name evidence="2" type="ORF">D7S86_04805</name>
</gene>
<comment type="caution">
    <text evidence="2">The sequence shown here is derived from an EMBL/GenBank/DDBJ whole genome shotgun (WGS) entry which is preliminary data.</text>
</comment>
<reference evidence="2 3" key="1">
    <citation type="submission" date="2018-10" db="EMBL/GenBank/DDBJ databases">
        <title>Robbsia sp. DHC34, isolated from soil.</title>
        <authorList>
            <person name="Gao Z.-H."/>
            <person name="Qiu L.-H."/>
        </authorList>
    </citation>
    <scope>NUCLEOTIDE SEQUENCE [LARGE SCALE GENOMIC DNA]</scope>
    <source>
        <strain evidence="2 3">DHC34</strain>
    </source>
</reference>
<dbReference type="Proteomes" id="UP000270342">
    <property type="component" value="Unassembled WGS sequence"/>
</dbReference>
<dbReference type="AlphaFoldDB" id="A0A494YGR0"/>
<protein>
    <submittedName>
        <fullName evidence="2">Uncharacterized protein</fullName>
    </submittedName>
</protein>
<proteinExistence type="predicted"/>
<evidence type="ECO:0000256" key="1">
    <source>
        <dbReference type="SAM" id="MobiDB-lite"/>
    </source>
</evidence>
<keyword evidence="3" id="KW-1185">Reference proteome</keyword>
<accession>A0A494YGR0</accession>